<keyword evidence="3 6" id="KW-0133">Cell shape</keyword>
<keyword evidence="5 6" id="KW-0961">Cell wall biogenesis/degradation</keyword>
<dbReference type="CDD" id="cd16913">
    <property type="entry name" value="YkuD_like"/>
    <property type="match status" value="1"/>
</dbReference>
<feature type="signal peptide" evidence="7">
    <location>
        <begin position="1"/>
        <end position="30"/>
    </location>
</feature>
<sequence length="507" mass="56144">MIREKKGIGILLAVLFTMAALCFTVSDAHASTYTGKYWLKVNEQQNVITAYKKIDGKWKPIRAMLCSTGLGGTTPKGTFYTQGRWNWGELMNDVYGQYCTHITDDILFHSVYYTERFDKASQVTSQFNMLGQSASHGCVRLSVVDAKWIYYTCKIGTKVTIYRSDNPGPLGKPAPIKVYTGRYKYWDPTDPDPANPYYVIDAPTIRVSPKKPLTVQYGKKNYNPKSYVYAKDPNTFMNLKDFIKVSKVARYSSKKGKYVSDTFSTNKLGTYKITYTVTAPYGKSASTTIKLKVVDNLKAPVISGAKSRTVTWGDKNAVKGITAKQASAIRTSAMKVYIKAPGAKKYKIYSYQDAKNYRFAKTGKYSVKYIVKNKYAPYKAAKKVITITSKKGAVNNDPQLTLPPAFNAALVGTDGSCNTPLAVQPRISTDLITGISAVHNGKDVTSKLKIAIKGPSDADFQPVTAEEAAAWIFDCEGEYQIKYSVKNAYTPYQTVSKIVLVKVGGCS</sequence>
<dbReference type="GO" id="GO:0071555">
    <property type="term" value="P:cell wall organization"/>
    <property type="evidence" value="ECO:0007669"/>
    <property type="project" value="UniProtKB-UniRule"/>
</dbReference>
<keyword evidence="4 6" id="KW-0573">Peptidoglycan synthesis</keyword>
<dbReference type="Gene3D" id="2.60.40.10">
    <property type="entry name" value="Immunoglobulins"/>
    <property type="match status" value="1"/>
</dbReference>
<dbReference type="Proteomes" id="UP000446866">
    <property type="component" value="Unassembled WGS sequence"/>
</dbReference>
<name>A0A845QJB1_9FIRM</name>
<dbReference type="EMBL" id="QXWK01000004">
    <property type="protein sequence ID" value="NBH60767.1"/>
    <property type="molecule type" value="Genomic_DNA"/>
</dbReference>
<evidence type="ECO:0000259" key="8">
    <source>
        <dbReference type="PROSITE" id="PS52029"/>
    </source>
</evidence>
<reference evidence="9 10" key="1">
    <citation type="submission" date="2018-08" db="EMBL/GenBank/DDBJ databases">
        <title>Murine metabolic-syndrome-specific gut microbial biobank.</title>
        <authorList>
            <person name="Liu C."/>
        </authorList>
    </citation>
    <scope>NUCLEOTIDE SEQUENCE [LARGE SCALE GENOMIC DNA]</scope>
    <source>
        <strain evidence="9 10">28</strain>
    </source>
</reference>
<dbReference type="AlphaFoldDB" id="A0A845QJB1"/>
<evidence type="ECO:0000256" key="6">
    <source>
        <dbReference type="PROSITE-ProRule" id="PRU01373"/>
    </source>
</evidence>
<feature type="domain" description="L,D-TPase catalytic" evidence="8">
    <location>
        <begin position="37"/>
        <end position="162"/>
    </location>
</feature>
<evidence type="ECO:0000256" key="1">
    <source>
        <dbReference type="ARBA" id="ARBA00004752"/>
    </source>
</evidence>
<dbReference type="InterPro" id="IPR005490">
    <property type="entry name" value="LD_TPept_cat_dom"/>
</dbReference>
<dbReference type="Gene3D" id="2.40.440.10">
    <property type="entry name" value="L,D-transpeptidase catalytic domain-like"/>
    <property type="match status" value="1"/>
</dbReference>
<dbReference type="PANTHER" id="PTHR30582:SF2">
    <property type="entry name" value="L,D-TRANSPEPTIDASE YCIB-RELATED"/>
    <property type="match status" value="1"/>
</dbReference>
<dbReference type="Pfam" id="PF03734">
    <property type="entry name" value="YkuD"/>
    <property type="match status" value="1"/>
</dbReference>
<feature type="chain" id="PRO_5032466159" evidence="7">
    <location>
        <begin position="31"/>
        <end position="507"/>
    </location>
</feature>
<evidence type="ECO:0000313" key="9">
    <source>
        <dbReference type="EMBL" id="NBH60767.1"/>
    </source>
</evidence>
<evidence type="ECO:0000256" key="4">
    <source>
        <dbReference type="ARBA" id="ARBA00022984"/>
    </source>
</evidence>
<evidence type="ECO:0000256" key="2">
    <source>
        <dbReference type="ARBA" id="ARBA00022679"/>
    </source>
</evidence>
<organism evidence="9 10">
    <name type="scientific">Anaerotruncus colihominis</name>
    <dbReference type="NCBI Taxonomy" id="169435"/>
    <lineage>
        <taxon>Bacteria</taxon>
        <taxon>Bacillati</taxon>
        <taxon>Bacillota</taxon>
        <taxon>Clostridia</taxon>
        <taxon>Eubacteriales</taxon>
        <taxon>Oscillospiraceae</taxon>
        <taxon>Anaerotruncus</taxon>
    </lineage>
</organism>
<dbReference type="InterPro" id="IPR013783">
    <property type="entry name" value="Ig-like_fold"/>
</dbReference>
<dbReference type="PROSITE" id="PS52029">
    <property type="entry name" value="LD_TPASE"/>
    <property type="match status" value="1"/>
</dbReference>
<feature type="active site" description="Nucleophile" evidence="6">
    <location>
        <position position="138"/>
    </location>
</feature>
<comment type="caution">
    <text evidence="9">The sequence shown here is derived from an EMBL/GenBank/DDBJ whole genome shotgun (WGS) entry which is preliminary data.</text>
</comment>
<protein>
    <submittedName>
        <fullName evidence="9">Murein L,D-transpeptidase</fullName>
    </submittedName>
</protein>
<dbReference type="InterPro" id="IPR050979">
    <property type="entry name" value="LD-transpeptidase"/>
</dbReference>
<gene>
    <name evidence="9" type="ORF">D0435_03650</name>
</gene>
<keyword evidence="10" id="KW-1185">Reference proteome</keyword>
<proteinExistence type="predicted"/>
<comment type="pathway">
    <text evidence="1 6">Cell wall biogenesis; peptidoglycan biosynthesis.</text>
</comment>
<dbReference type="RefSeq" id="WP_160201064.1">
    <property type="nucleotide sequence ID" value="NZ_QXWK01000004.1"/>
</dbReference>
<evidence type="ECO:0000256" key="7">
    <source>
        <dbReference type="SAM" id="SignalP"/>
    </source>
</evidence>
<accession>A0A845QJB1</accession>
<dbReference type="GO" id="GO:0008360">
    <property type="term" value="P:regulation of cell shape"/>
    <property type="evidence" value="ECO:0007669"/>
    <property type="project" value="UniProtKB-UniRule"/>
</dbReference>
<dbReference type="GO" id="GO:0071972">
    <property type="term" value="F:peptidoglycan L,D-transpeptidase activity"/>
    <property type="evidence" value="ECO:0007669"/>
    <property type="project" value="TreeGrafter"/>
</dbReference>
<keyword evidence="7" id="KW-0732">Signal</keyword>
<evidence type="ECO:0000256" key="5">
    <source>
        <dbReference type="ARBA" id="ARBA00023316"/>
    </source>
</evidence>
<dbReference type="GO" id="GO:0018104">
    <property type="term" value="P:peptidoglycan-protein cross-linking"/>
    <property type="evidence" value="ECO:0007669"/>
    <property type="project" value="TreeGrafter"/>
</dbReference>
<keyword evidence="2" id="KW-0808">Transferase</keyword>
<dbReference type="GO" id="GO:0016740">
    <property type="term" value="F:transferase activity"/>
    <property type="evidence" value="ECO:0007669"/>
    <property type="project" value="UniProtKB-KW"/>
</dbReference>
<dbReference type="PANTHER" id="PTHR30582">
    <property type="entry name" value="L,D-TRANSPEPTIDASE"/>
    <property type="match status" value="1"/>
</dbReference>
<dbReference type="GO" id="GO:0005576">
    <property type="term" value="C:extracellular region"/>
    <property type="evidence" value="ECO:0007669"/>
    <property type="project" value="TreeGrafter"/>
</dbReference>
<dbReference type="InterPro" id="IPR038063">
    <property type="entry name" value="Transpep_catalytic_dom"/>
</dbReference>
<evidence type="ECO:0000313" key="10">
    <source>
        <dbReference type="Proteomes" id="UP000446866"/>
    </source>
</evidence>
<evidence type="ECO:0000256" key="3">
    <source>
        <dbReference type="ARBA" id="ARBA00022960"/>
    </source>
</evidence>
<dbReference type="UniPathway" id="UPA00219"/>
<dbReference type="SUPFAM" id="SSF141523">
    <property type="entry name" value="L,D-transpeptidase catalytic domain-like"/>
    <property type="match status" value="1"/>
</dbReference>
<feature type="active site" description="Proton donor/acceptor" evidence="6">
    <location>
        <position position="109"/>
    </location>
</feature>